<keyword evidence="4" id="KW-1003">Cell membrane</keyword>
<dbReference type="PANTHER" id="PTHR43297:SF2">
    <property type="entry name" value="DIPEPTIDE TRANSPORT ATP-BINDING PROTEIN DPPD"/>
    <property type="match status" value="1"/>
</dbReference>
<dbReference type="PANTHER" id="PTHR43297">
    <property type="entry name" value="OLIGOPEPTIDE TRANSPORT ATP-BINDING PROTEIN APPD"/>
    <property type="match status" value="1"/>
</dbReference>
<dbReference type="InterPro" id="IPR017871">
    <property type="entry name" value="ABC_transporter-like_CS"/>
</dbReference>
<dbReference type="AlphaFoldDB" id="A0A3M6Q104"/>
<evidence type="ECO:0000313" key="13">
    <source>
        <dbReference type="Proteomes" id="UP000281171"/>
    </source>
</evidence>
<dbReference type="SMART" id="SM00382">
    <property type="entry name" value="AAA"/>
    <property type="match status" value="1"/>
</dbReference>
<dbReference type="PROSITE" id="PS00211">
    <property type="entry name" value="ABC_TRANSPORTER_1"/>
    <property type="match status" value="1"/>
</dbReference>
<evidence type="ECO:0000256" key="1">
    <source>
        <dbReference type="ARBA" id="ARBA00004417"/>
    </source>
</evidence>
<dbReference type="RefSeq" id="WP_122238924.1">
    <property type="nucleotide sequence ID" value="NZ_RDQK01000007.1"/>
</dbReference>
<dbReference type="Pfam" id="PF08352">
    <property type="entry name" value="oligo_HPY"/>
    <property type="match status" value="1"/>
</dbReference>
<dbReference type="InterPro" id="IPR027417">
    <property type="entry name" value="P-loop_NTPase"/>
</dbReference>
<dbReference type="InterPro" id="IPR003439">
    <property type="entry name" value="ABC_transporter-like_ATP-bd"/>
</dbReference>
<dbReference type="PROSITE" id="PS50893">
    <property type="entry name" value="ABC_TRANSPORTER_2"/>
    <property type="match status" value="1"/>
</dbReference>
<comment type="caution">
    <text evidence="10">The sequence shown here is derived from an EMBL/GenBank/DDBJ whole genome shotgun (WGS) entry which is preliminary data.</text>
</comment>
<keyword evidence="5" id="KW-0547">Nucleotide-binding</keyword>
<evidence type="ECO:0000256" key="6">
    <source>
        <dbReference type="ARBA" id="ARBA00022840"/>
    </source>
</evidence>
<keyword evidence="7" id="KW-0472">Membrane</keyword>
<accession>A0A3M6R5P8</accession>
<dbReference type="Proteomes" id="UP000281171">
    <property type="component" value="Unassembled WGS sequence"/>
</dbReference>
<dbReference type="InterPro" id="IPR050388">
    <property type="entry name" value="ABC_Ni/Peptide_Import"/>
</dbReference>
<sequence length="305" mass="32568">MDDKPALLEMRDLRVGLGRSGSAARREVLHGIDLQVHAGRTLGIVGESGSGKSMTALAIMGLLPDGADMRGSIRLEGRELVGLPNAQLRALRGDRMAMVFQEPMTALNPLHTIGDQVAEPLRLHRRMGKRQALECAAALLERVGIAQARARLGAYPHQFSGGQRQRITIAMALACGPGLLIADEPTTALDGIVQRQILDLLDDLVTEDRMGMVLISHDLAVIAEYTDEVAIMTGGRIVESGATEQVFAHPQHPYTQQLLQSRQRLAAFLDKAIEQEGQDGNGNGNGHHSAAKPGGAAAPTVQEAA</sequence>
<gene>
    <name evidence="11" type="ORF">EBQ24_03740</name>
    <name evidence="10" type="ORF">EBQ26_10260</name>
</gene>
<dbReference type="EMBL" id="RDQM01000013">
    <property type="protein sequence ID" value="RMW96131.1"/>
    <property type="molecule type" value="Genomic_DNA"/>
</dbReference>
<dbReference type="GO" id="GO:0015833">
    <property type="term" value="P:peptide transport"/>
    <property type="evidence" value="ECO:0007669"/>
    <property type="project" value="InterPro"/>
</dbReference>
<accession>A0A3M6Q104</accession>
<dbReference type="GO" id="GO:0016887">
    <property type="term" value="F:ATP hydrolysis activity"/>
    <property type="evidence" value="ECO:0007669"/>
    <property type="project" value="InterPro"/>
</dbReference>
<dbReference type="CDD" id="cd03257">
    <property type="entry name" value="ABC_NikE_OppD_transporters"/>
    <property type="match status" value="1"/>
</dbReference>
<comment type="similarity">
    <text evidence="2">Belongs to the ABC transporter superfamily.</text>
</comment>
<reference evidence="12 13" key="1">
    <citation type="submission" date="2018-10" db="EMBL/GenBank/DDBJ databases">
        <title>Comamonadaceae CDC group NO-1 genome sequencing and assembly.</title>
        <authorList>
            <person name="Bernier A.-M."/>
            <person name="Bernard K."/>
        </authorList>
    </citation>
    <scope>NUCLEOTIDE SEQUENCE [LARGE SCALE GENOMIC DNA]</scope>
    <source>
        <strain evidence="11 13">NML180581</strain>
        <strain evidence="10 12">NML970147</strain>
    </source>
</reference>
<evidence type="ECO:0000313" key="11">
    <source>
        <dbReference type="EMBL" id="RMX10721.1"/>
    </source>
</evidence>
<evidence type="ECO:0000313" key="10">
    <source>
        <dbReference type="EMBL" id="RMW96131.1"/>
    </source>
</evidence>
<dbReference type="InterPro" id="IPR003593">
    <property type="entry name" value="AAA+_ATPase"/>
</dbReference>
<evidence type="ECO:0000256" key="2">
    <source>
        <dbReference type="ARBA" id="ARBA00005417"/>
    </source>
</evidence>
<evidence type="ECO:0000313" key="12">
    <source>
        <dbReference type="Proteomes" id="UP000267521"/>
    </source>
</evidence>
<protein>
    <submittedName>
        <fullName evidence="10">ABC transporter ATP-binding protein</fullName>
    </submittedName>
</protein>
<feature type="domain" description="ABC transporter" evidence="9">
    <location>
        <begin position="8"/>
        <end position="259"/>
    </location>
</feature>
<dbReference type="Proteomes" id="UP000267521">
    <property type="component" value="Unassembled WGS sequence"/>
</dbReference>
<name>A0A3M6Q104_9BURK</name>
<dbReference type="EMBL" id="RDQK01000007">
    <property type="protein sequence ID" value="RMX10721.1"/>
    <property type="molecule type" value="Genomic_DNA"/>
</dbReference>
<evidence type="ECO:0000256" key="5">
    <source>
        <dbReference type="ARBA" id="ARBA00022741"/>
    </source>
</evidence>
<evidence type="ECO:0000256" key="8">
    <source>
        <dbReference type="SAM" id="MobiDB-lite"/>
    </source>
</evidence>
<evidence type="ECO:0000256" key="4">
    <source>
        <dbReference type="ARBA" id="ARBA00022475"/>
    </source>
</evidence>
<evidence type="ECO:0000259" key="9">
    <source>
        <dbReference type="PROSITE" id="PS50893"/>
    </source>
</evidence>
<dbReference type="GO" id="GO:0055085">
    <property type="term" value="P:transmembrane transport"/>
    <property type="evidence" value="ECO:0007669"/>
    <property type="project" value="UniProtKB-ARBA"/>
</dbReference>
<proteinExistence type="inferred from homology"/>
<dbReference type="GO" id="GO:0005524">
    <property type="term" value="F:ATP binding"/>
    <property type="evidence" value="ECO:0007669"/>
    <property type="project" value="UniProtKB-KW"/>
</dbReference>
<dbReference type="Pfam" id="PF00005">
    <property type="entry name" value="ABC_tran"/>
    <property type="match status" value="1"/>
</dbReference>
<feature type="region of interest" description="Disordered" evidence="8">
    <location>
        <begin position="276"/>
        <end position="305"/>
    </location>
</feature>
<keyword evidence="3" id="KW-0813">Transport</keyword>
<dbReference type="SUPFAM" id="SSF52540">
    <property type="entry name" value="P-loop containing nucleoside triphosphate hydrolases"/>
    <property type="match status" value="1"/>
</dbReference>
<dbReference type="Gene3D" id="3.40.50.300">
    <property type="entry name" value="P-loop containing nucleotide triphosphate hydrolases"/>
    <property type="match status" value="1"/>
</dbReference>
<evidence type="ECO:0000256" key="3">
    <source>
        <dbReference type="ARBA" id="ARBA00022448"/>
    </source>
</evidence>
<dbReference type="InterPro" id="IPR013563">
    <property type="entry name" value="Oligopep_ABC_C"/>
</dbReference>
<evidence type="ECO:0000256" key="7">
    <source>
        <dbReference type="ARBA" id="ARBA00023136"/>
    </source>
</evidence>
<dbReference type="FunFam" id="3.40.50.300:FF:000016">
    <property type="entry name" value="Oligopeptide ABC transporter ATP-binding component"/>
    <property type="match status" value="1"/>
</dbReference>
<keyword evidence="6 10" id="KW-0067">ATP-binding</keyword>
<organism evidence="10 12">
    <name type="scientific">Allofranklinella schreckenbergeri</name>
    <dbReference type="NCBI Taxonomy" id="1076744"/>
    <lineage>
        <taxon>Bacteria</taxon>
        <taxon>Pseudomonadati</taxon>
        <taxon>Pseudomonadota</taxon>
        <taxon>Betaproteobacteria</taxon>
        <taxon>Burkholderiales</taxon>
        <taxon>Comamonadaceae</taxon>
        <taxon>Allofranklinella</taxon>
    </lineage>
</organism>
<dbReference type="GO" id="GO:0005886">
    <property type="term" value="C:plasma membrane"/>
    <property type="evidence" value="ECO:0007669"/>
    <property type="project" value="UniProtKB-SubCell"/>
</dbReference>
<comment type="subcellular location">
    <subcellularLocation>
        <location evidence="1">Cell inner membrane</location>
        <topology evidence="1">Peripheral membrane protein</topology>
    </subcellularLocation>
</comment>